<sequence>MTYDRSIDLPPAGPSMTGNDELQLKLLRVVDAPIKVKAYTTFSITLCCTREPVDDDAFFVYRKTNHPYQDGSAQMFPVAGALRAVQDGRYFTFQDLMFFDPSFEDKASGIWNLEFVLQNLGYGVISTLIVPIEVESN</sequence>
<dbReference type="Proteomes" id="UP001175261">
    <property type="component" value="Unassembled WGS sequence"/>
</dbReference>
<dbReference type="AlphaFoldDB" id="A0AA39GKD8"/>
<evidence type="ECO:0000313" key="1">
    <source>
        <dbReference type="EMBL" id="KAK0388574.1"/>
    </source>
</evidence>
<accession>A0AA39GKD8</accession>
<proteinExistence type="predicted"/>
<gene>
    <name evidence="1" type="ORF">NLU13_4817</name>
</gene>
<organism evidence="1 2">
    <name type="scientific">Sarocladium strictum</name>
    <name type="common">Black bundle disease fungus</name>
    <name type="synonym">Acremonium strictum</name>
    <dbReference type="NCBI Taxonomy" id="5046"/>
    <lineage>
        <taxon>Eukaryota</taxon>
        <taxon>Fungi</taxon>
        <taxon>Dikarya</taxon>
        <taxon>Ascomycota</taxon>
        <taxon>Pezizomycotina</taxon>
        <taxon>Sordariomycetes</taxon>
        <taxon>Hypocreomycetidae</taxon>
        <taxon>Hypocreales</taxon>
        <taxon>Sarocladiaceae</taxon>
        <taxon>Sarocladium</taxon>
    </lineage>
</organism>
<evidence type="ECO:0000313" key="2">
    <source>
        <dbReference type="Proteomes" id="UP001175261"/>
    </source>
</evidence>
<dbReference type="EMBL" id="JAPDFR010000003">
    <property type="protein sequence ID" value="KAK0388574.1"/>
    <property type="molecule type" value="Genomic_DNA"/>
</dbReference>
<name>A0AA39GKD8_SARSR</name>
<protein>
    <submittedName>
        <fullName evidence="1">Uncharacterized protein</fullName>
    </submittedName>
</protein>
<keyword evidence="2" id="KW-1185">Reference proteome</keyword>
<comment type="caution">
    <text evidence="1">The sequence shown here is derived from an EMBL/GenBank/DDBJ whole genome shotgun (WGS) entry which is preliminary data.</text>
</comment>
<reference evidence="1" key="1">
    <citation type="submission" date="2022-10" db="EMBL/GenBank/DDBJ databases">
        <title>Determination and structural analysis of whole genome sequence of Sarocladium strictum F4-1.</title>
        <authorList>
            <person name="Hu L."/>
            <person name="Jiang Y."/>
        </authorList>
    </citation>
    <scope>NUCLEOTIDE SEQUENCE</scope>
    <source>
        <strain evidence="1">F4-1</strain>
    </source>
</reference>